<protein>
    <submittedName>
        <fullName evidence="3">Pteridine reductase</fullName>
    </submittedName>
</protein>
<dbReference type="FunFam" id="3.40.50.720:FF:000084">
    <property type="entry name" value="Short-chain dehydrogenase reductase"/>
    <property type="match status" value="1"/>
</dbReference>
<organism evidence="3 4">
    <name type="scientific">Paludibacterium purpuratum</name>
    <dbReference type="NCBI Taxonomy" id="1144873"/>
    <lineage>
        <taxon>Bacteria</taxon>
        <taxon>Pseudomonadati</taxon>
        <taxon>Pseudomonadota</taxon>
        <taxon>Betaproteobacteria</taxon>
        <taxon>Neisseriales</taxon>
        <taxon>Chromobacteriaceae</taxon>
        <taxon>Paludibacterium</taxon>
    </lineage>
</organism>
<dbReference type="Gene3D" id="3.40.50.720">
    <property type="entry name" value="NAD(P)-binding Rossmann-like Domain"/>
    <property type="match status" value="1"/>
</dbReference>
<evidence type="ECO:0000313" key="3">
    <source>
        <dbReference type="EMBL" id="TDR80190.1"/>
    </source>
</evidence>
<comment type="similarity">
    <text evidence="1">Belongs to the short-chain dehydrogenases/reductases (SDR) family.</text>
</comment>
<dbReference type="PANTHER" id="PTHR43639:SF1">
    <property type="entry name" value="SHORT-CHAIN DEHYDROGENASE_REDUCTASE FAMILY PROTEIN"/>
    <property type="match status" value="1"/>
</dbReference>
<dbReference type="GO" id="GO:0016491">
    <property type="term" value="F:oxidoreductase activity"/>
    <property type="evidence" value="ECO:0007669"/>
    <property type="project" value="UniProtKB-KW"/>
</dbReference>
<evidence type="ECO:0000313" key="4">
    <source>
        <dbReference type="Proteomes" id="UP000295611"/>
    </source>
</evidence>
<proteinExistence type="inferred from homology"/>
<dbReference type="PRINTS" id="PR00081">
    <property type="entry name" value="GDHRDH"/>
</dbReference>
<dbReference type="Proteomes" id="UP000295611">
    <property type="component" value="Unassembled WGS sequence"/>
</dbReference>
<dbReference type="NCBIfam" id="NF006598">
    <property type="entry name" value="PRK09135.1"/>
    <property type="match status" value="1"/>
</dbReference>
<dbReference type="PANTHER" id="PTHR43639">
    <property type="entry name" value="OXIDOREDUCTASE, SHORT-CHAIN DEHYDROGENASE/REDUCTASE FAMILY (AFU_ORTHOLOGUE AFUA_5G02870)"/>
    <property type="match status" value="1"/>
</dbReference>
<accession>A0A4R7B688</accession>
<keyword evidence="2" id="KW-0560">Oxidoreductase</keyword>
<dbReference type="PRINTS" id="PR00080">
    <property type="entry name" value="SDRFAMILY"/>
</dbReference>
<name>A0A4R7B688_9NEIS</name>
<dbReference type="InterPro" id="IPR036291">
    <property type="entry name" value="NAD(P)-bd_dom_sf"/>
</dbReference>
<dbReference type="EMBL" id="SNZP01000005">
    <property type="protein sequence ID" value="TDR80190.1"/>
    <property type="molecule type" value="Genomic_DNA"/>
</dbReference>
<comment type="caution">
    <text evidence="3">The sequence shown here is derived from an EMBL/GenBank/DDBJ whole genome shotgun (WGS) entry which is preliminary data.</text>
</comment>
<reference evidence="3 4" key="1">
    <citation type="submission" date="2019-03" db="EMBL/GenBank/DDBJ databases">
        <title>Genomic Encyclopedia of Type Strains, Phase III (KMG-III): the genomes of soil and plant-associated and newly described type strains.</title>
        <authorList>
            <person name="Whitman W."/>
        </authorList>
    </citation>
    <scope>NUCLEOTIDE SEQUENCE [LARGE SCALE GENOMIC DNA]</scope>
    <source>
        <strain evidence="3 4">CECT 8976</strain>
    </source>
</reference>
<evidence type="ECO:0000256" key="2">
    <source>
        <dbReference type="ARBA" id="ARBA00023002"/>
    </source>
</evidence>
<evidence type="ECO:0000256" key="1">
    <source>
        <dbReference type="ARBA" id="ARBA00006484"/>
    </source>
</evidence>
<sequence length="247" mass="25833">MQNKVVLITGAARRVGAQIARELHGRGARLMLHYRHSAAEASALAADLNSQRPDSVDTVEADLLDTACLPELVDACVRRFGRLDGLVNNASSFFATPLGKIDLAAWQDLMGSNLLVPMLLSQAAAPHLAANGGAIVGIVDIHAERPLKDFLVYSLAKAGHAQLIRALALELAPRVRVNGVAPGANIWPEGGAHFSVDARAAIEASIPLGRVGSPADLARAVAWLLSPEAAYVTGQVLAVDGGRSVVL</sequence>
<dbReference type="AlphaFoldDB" id="A0A4R7B688"/>
<keyword evidence="4" id="KW-1185">Reference proteome</keyword>
<dbReference type="SUPFAM" id="SSF51735">
    <property type="entry name" value="NAD(P)-binding Rossmann-fold domains"/>
    <property type="match status" value="1"/>
</dbReference>
<dbReference type="OrthoDB" id="9793499at2"/>
<gene>
    <name evidence="3" type="ORF">DFP86_10544</name>
</gene>
<dbReference type="Pfam" id="PF13561">
    <property type="entry name" value="adh_short_C2"/>
    <property type="match status" value="1"/>
</dbReference>
<dbReference type="RefSeq" id="WP_133679582.1">
    <property type="nucleotide sequence ID" value="NZ_SNZP01000005.1"/>
</dbReference>
<dbReference type="InterPro" id="IPR002347">
    <property type="entry name" value="SDR_fam"/>
</dbReference>